<comment type="function">
    <text evidence="8">Lectin component of the HRD1 complex, which functions in endoplasmic reticulum (ER) quality control and ER-associated degradation (ERAD). Specifically recognizes and binds improperly folded glycoproteins as well as hyperglycosylated proteins, retain them in the ER, and transfers them to the ubiquitination machinery and promote their degradation. Possible targets include TRPV4 as well as hyperglycosylated HSP90B1.</text>
</comment>
<comment type="similarity">
    <text evidence="2">Belongs to the OS-9 family.</text>
</comment>
<dbReference type="GO" id="GO:0030968">
    <property type="term" value="P:endoplasmic reticulum unfolded protein response"/>
    <property type="evidence" value="ECO:0007669"/>
    <property type="project" value="InterPro"/>
</dbReference>
<evidence type="ECO:0000313" key="15">
    <source>
        <dbReference type="EMBL" id="VDI53687.1"/>
    </source>
</evidence>
<evidence type="ECO:0000313" key="16">
    <source>
        <dbReference type="Proteomes" id="UP000596742"/>
    </source>
</evidence>
<dbReference type="GO" id="GO:0030246">
    <property type="term" value="F:carbohydrate binding"/>
    <property type="evidence" value="ECO:0007669"/>
    <property type="project" value="UniProtKB-KW"/>
</dbReference>
<dbReference type="PANTHER" id="PTHR15414">
    <property type="entry name" value="OS-9-RELATED"/>
    <property type="match status" value="1"/>
</dbReference>
<protein>
    <recommendedName>
        <fullName evidence="10">Protein OS-9</fullName>
    </recommendedName>
</protein>
<evidence type="ECO:0000256" key="7">
    <source>
        <dbReference type="ARBA" id="ARBA00023180"/>
    </source>
</evidence>
<evidence type="ECO:0000256" key="5">
    <source>
        <dbReference type="ARBA" id="ARBA00022824"/>
    </source>
</evidence>
<evidence type="ECO:0000256" key="11">
    <source>
        <dbReference type="SAM" id="Coils"/>
    </source>
</evidence>
<keyword evidence="6" id="KW-1015">Disulfide bond</keyword>
<comment type="subunit">
    <text evidence="9">Component of the HRD1 complex, which comprises at least SYNV1/HRD1, DERL1/2, FAM8A1, HERPUD1/HERP, OS9, SEL1L and UBE2J1. FAM8A1 is stabilized by interaction with SYNV1, which prevents its proteasomal degradation. OS9 and UBE2J1 recruitment to the complex may be mediated by SEL1L. Through this complex, may interact with ERLEC1 and HSPA5. Interacts (via C-terminus) with CPNE6 (via second C2 domain); this interaction occurs in a calcium-dependent manner in vitro. Interacts with CREB3.</text>
</comment>
<evidence type="ECO:0000256" key="1">
    <source>
        <dbReference type="ARBA" id="ARBA00004319"/>
    </source>
</evidence>
<gene>
    <name evidence="15" type="ORF">MGAL_10B063916</name>
</gene>
<dbReference type="AlphaFoldDB" id="A0A8B6FSS6"/>
<feature type="signal peptide" evidence="13">
    <location>
        <begin position="1"/>
        <end position="18"/>
    </location>
</feature>
<feature type="coiled-coil region" evidence="11">
    <location>
        <begin position="246"/>
        <end position="282"/>
    </location>
</feature>
<dbReference type="PROSITE" id="PS51914">
    <property type="entry name" value="MRH"/>
    <property type="match status" value="1"/>
</dbReference>
<dbReference type="InterPro" id="IPR045149">
    <property type="entry name" value="OS-9-like"/>
</dbReference>
<evidence type="ECO:0000259" key="14">
    <source>
        <dbReference type="PROSITE" id="PS51914"/>
    </source>
</evidence>
<keyword evidence="16" id="KW-1185">Reference proteome</keyword>
<keyword evidence="11" id="KW-0175">Coiled coil</keyword>
<evidence type="ECO:0000256" key="3">
    <source>
        <dbReference type="ARBA" id="ARBA00022729"/>
    </source>
</evidence>
<comment type="subcellular location">
    <subcellularLocation>
        <location evidence="1">Endoplasmic reticulum lumen</location>
    </subcellularLocation>
</comment>
<organism evidence="15 16">
    <name type="scientific">Mytilus galloprovincialis</name>
    <name type="common">Mediterranean mussel</name>
    <dbReference type="NCBI Taxonomy" id="29158"/>
    <lineage>
        <taxon>Eukaryota</taxon>
        <taxon>Metazoa</taxon>
        <taxon>Spiralia</taxon>
        <taxon>Lophotrochozoa</taxon>
        <taxon>Mollusca</taxon>
        <taxon>Bivalvia</taxon>
        <taxon>Autobranchia</taxon>
        <taxon>Pteriomorphia</taxon>
        <taxon>Mytilida</taxon>
        <taxon>Mytiloidea</taxon>
        <taxon>Mytilidae</taxon>
        <taxon>Mytilinae</taxon>
        <taxon>Mytilus</taxon>
    </lineage>
</organism>
<feature type="chain" id="PRO_5032279386" description="Protein OS-9" evidence="13">
    <location>
        <begin position="19"/>
        <end position="666"/>
    </location>
</feature>
<comment type="caution">
    <text evidence="15">The sequence shown here is derived from an EMBL/GenBank/DDBJ whole genome shotgun (WGS) entry which is preliminary data.</text>
</comment>
<feature type="region of interest" description="Disordered" evidence="12">
    <location>
        <begin position="354"/>
        <end position="386"/>
    </location>
</feature>
<dbReference type="FunFam" id="2.70.130.10:FF:000002">
    <property type="entry name" value="protein OS-9 isoform X1"/>
    <property type="match status" value="1"/>
</dbReference>
<feature type="domain" description="MRH" evidence="14">
    <location>
        <begin position="105"/>
        <end position="221"/>
    </location>
</feature>
<dbReference type="OrthoDB" id="448954at2759"/>
<proteinExistence type="inferred from homology"/>
<dbReference type="PANTHER" id="PTHR15414:SF5">
    <property type="entry name" value="PROTEIN OS-9"/>
    <property type="match status" value="1"/>
</dbReference>
<evidence type="ECO:0000256" key="12">
    <source>
        <dbReference type="SAM" id="MobiDB-lite"/>
    </source>
</evidence>
<dbReference type="SUPFAM" id="SSF50911">
    <property type="entry name" value="Mannose 6-phosphate receptor domain"/>
    <property type="match status" value="1"/>
</dbReference>
<keyword evidence="3 13" id="KW-0732">Signal</keyword>
<dbReference type="InterPro" id="IPR044865">
    <property type="entry name" value="MRH_dom"/>
</dbReference>
<dbReference type="GO" id="GO:0005788">
    <property type="term" value="C:endoplasmic reticulum lumen"/>
    <property type="evidence" value="ECO:0007669"/>
    <property type="project" value="UniProtKB-SubCell"/>
</dbReference>
<dbReference type="GO" id="GO:0030970">
    <property type="term" value="P:retrograde protein transport, ER to cytosol"/>
    <property type="evidence" value="ECO:0007669"/>
    <property type="project" value="TreeGrafter"/>
</dbReference>
<evidence type="ECO:0000256" key="10">
    <source>
        <dbReference type="ARBA" id="ARBA00069647"/>
    </source>
</evidence>
<keyword evidence="5" id="KW-0256">Endoplasmic reticulum</keyword>
<dbReference type="Gene3D" id="2.70.130.10">
    <property type="entry name" value="Mannose-6-phosphate receptor binding domain"/>
    <property type="match status" value="1"/>
</dbReference>
<dbReference type="EMBL" id="UYJE01007332">
    <property type="protein sequence ID" value="VDI53687.1"/>
    <property type="molecule type" value="Genomic_DNA"/>
</dbReference>
<evidence type="ECO:0000256" key="9">
    <source>
        <dbReference type="ARBA" id="ARBA00066177"/>
    </source>
</evidence>
<dbReference type="Proteomes" id="UP000596742">
    <property type="component" value="Unassembled WGS sequence"/>
</dbReference>
<evidence type="ECO:0000256" key="2">
    <source>
        <dbReference type="ARBA" id="ARBA00009918"/>
    </source>
</evidence>
<keyword evidence="4" id="KW-0430">Lectin</keyword>
<evidence type="ECO:0000256" key="6">
    <source>
        <dbReference type="ARBA" id="ARBA00023157"/>
    </source>
</evidence>
<evidence type="ECO:0000256" key="4">
    <source>
        <dbReference type="ARBA" id="ARBA00022734"/>
    </source>
</evidence>
<reference evidence="15" key="1">
    <citation type="submission" date="2018-11" db="EMBL/GenBank/DDBJ databases">
        <authorList>
            <person name="Alioto T."/>
            <person name="Alioto T."/>
        </authorList>
    </citation>
    <scope>NUCLEOTIDE SEQUENCE</scope>
</reference>
<accession>A0A8B6FSS6</accession>
<dbReference type="InterPro" id="IPR009011">
    <property type="entry name" value="Man6P_isomerase_rcpt-bd_dom_sf"/>
</dbReference>
<evidence type="ECO:0000256" key="13">
    <source>
        <dbReference type="SAM" id="SignalP"/>
    </source>
</evidence>
<dbReference type="Pfam" id="PF07915">
    <property type="entry name" value="PRKCSH"/>
    <property type="match status" value="1"/>
</dbReference>
<dbReference type="InterPro" id="IPR012913">
    <property type="entry name" value="OS9-like_dom"/>
</dbReference>
<sequence>MDYFSSFTIFLLLSQCFGSIVMFSGMLDIEEINNVNYGIDILKEPVLLKPEVELPVNHIHLTSKYGQRYQCHFPDQVETERKTEEKEKEALETGIPELLKPLESVPCLLKAKDWWSYEFCYGKYIRQFHIEDGKILGDIVYLGYYDSEKDWSEREESYNKLNRYHSQSYVNGSKCDLTGDKRKTEVRFVCDEGSGDHIGRIDEPETCSYVMTIHTNKICHHPYLKPIKQSQAVPITCNPLLTEEQYAEYNQMVEEEIERKRKEEEEKKMKQAEQKLHYTETGGDDVDEESFQVFDENGELKNINDVNWNTDTKSDSLTNSLKDAELKVKVQVINNLDDLEKVFKDLKKTENAGGKLTSDSVVNVNEKKSETDEDTNEKDTENTEKTTLTFEKSKLKDKSKSLVSEVVEEMDQTDKTEDMDDLHDEDDTSLIEEFDKGLKDTKFTDLKTRLEKNKASLSDLQSQVKDAMEQELDGIIEEAEEEEGVNLEEKKKSYKHLTESLENLIKRLDNTQEEIDKVDKHIEEATDDLTALKEETDIKDKIQGPDSDERVKVRVTRVNKKELQKTDDKKQTSEIENVEIQIKDELEKAGLDLAGGKVQVKIITAGYYDKKGEPIKTLSADDSDAFKNMIVSILGGDQEAAQEANKYQEQEDNYSFVWQNKDKKTS</sequence>
<name>A0A8B6FSS6_MYTGA</name>
<keyword evidence="7" id="KW-0325">Glycoprotein</keyword>
<feature type="coiled-coil region" evidence="11">
    <location>
        <begin position="450"/>
        <end position="535"/>
    </location>
</feature>
<evidence type="ECO:0000256" key="8">
    <source>
        <dbReference type="ARBA" id="ARBA00053710"/>
    </source>
</evidence>